<evidence type="ECO:0000256" key="9">
    <source>
        <dbReference type="ARBA" id="ARBA00023180"/>
    </source>
</evidence>
<dbReference type="SUPFAM" id="SSF52540">
    <property type="entry name" value="P-loop containing nucleoside triphosphate hydrolases"/>
    <property type="match status" value="1"/>
</dbReference>
<dbReference type="Gene3D" id="3.40.50.300">
    <property type="entry name" value="P-loop containing nucleotide triphosphate hydrolases"/>
    <property type="match status" value="1"/>
</dbReference>
<keyword evidence="11" id="KW-1185">Reference proteome</keyword>
<dbReference type="PANTHER" id="PTHR12129:SF15">
    <property type="entry name" value="URONYL 2-SULFOTRANSFERASE"/>
    <property type="match status" value="1"/>
</dbReference>
<comment type="subcellular location">
    <subcellularLocation>
        <location evidence="1">Golgi apparatus membrane</location>
        <topology evidence="1">Single-pass type II membrane protein</topology>
    </subcellularLocation>
</comment>
<dbReference type="InterPro" id="IPR027417">
    <property type="entry name" value="P-loop_NTPase"/>
</dbReference>
<keyword evidence="9" id="KW-0325">Glycoprotein</keyword>
<accession>A0A9Q1C273</accession>
<evidence type="ECO:0000313" key="10">
    <source>
        <dbReference type="EMBL" id="KAJ8037247.1"/>
    </source>
</evidence>
<keyword evidence="7" id="KW-0333">Golgi apparatus</keyword>
<keyword evidence="3" id="KW-0808">Transferase</keyword>
<keyword evidence="8" id="KW-0472">Membrane</keyword>
<reference evidence="10" key="1">
    <citation type="submission" date="2021-10" db="EMBL/GenBank/DDBJ databases">
        <title>Tropical sea cucumber genome reveals ecological adaptation and Cuvierian tubules defense mechanism.</title>
        <authorList>
            <person name="Chen T."/>
        </authorList>
    </citation>
    <scope>NUCLEOTIDE SEQUENCE</scope>
    <source>
        <strain evidence="10">Nanhai2018</strain>
        <tissue evidence="10">Muscle</tissue>
    </source>
</reference>
<dbReference type="EMBL" id="JAIZAY010000008">
    <property type="protein sequence ID" value="KAJ8037247.1"/>
    <property type="molecule type" value="Genomic_DNA"/>
</dbReference>
<evidence type="ECO:0000256" key="4">
    <source>
        <dbReference type="ARBA" id="ARBA00022692"/>
    </source>
</evidence>
<dbReference type="InterPro" id="IPR007734">
    <property type="entry name" value="Heparan_SO4_2-O-STrfase"/>
</dbReference>
<evidence type="ECO:0000256" key="5">
    <source>
        <dbReference type="ARBA" id="ARBA00022968"/>
    </source>
</evidence>
<proteinExistence type="inferred from homology"/>
<protein>
    <submittedName>
        <fullName evidence="10">Heparan sulfate 2-O-sulfotransferase 1</fullName>
    </submittedName>
</protein>
<comment type="caution">
    <text evidence="10">The sequence shown here is derived from an EMBL/GenBank/DDBJ whole genome shotgun (WGS) entry which is preliminary data.</text>
</comment>
<dbReference type="InterPro" id="IPR005331">
    <property type="entry name" value="Sulfotransferase"/>
</dbReference>
<dbReference type="GO" id="GO:0008146">
    <property type="term" value="F:sulfotransferase activity"/>
    <property type="evidence" value="ECO:0007669"/>
    <property type="project" value="InterPro"/>
</dbReference>
<name>A0A9Q1C273_HOLLE</name>
<sequence>MALSGLKTLKVVGSFFLLIFASMAFWKEVKLSLQTCEELSQSSLHFRKDSSVEGDSVLVRRPIRNSPGDVYGAPVQSENYMLRKSQGPERTYERYEDTNITVFVTSPPSSGLTDIIELIFALNVRRKIRVIPLVDGKIIATGKLRPITDYINTALQQVQPPAVVHTYSFHVDIVGNYTRRPLLISIVRDPIERAVSLYNYARANNSKHDSEQVKKWRQSLNIIREESFDDCVRLKRAECVSSKAGSRLIRHFCGYDRRCKLKNRWTLERAKKNIEDHYFIIGTRPEAEMFVEVLERRIPSIFKGGRKMLHELVDKGKLGKVDRFARVMPSEETITKLRKNLDLDLELYEWIKERFGEAQRSVGLKV</sequence>
<evidence type="ECO:0000313" key="11">
    <source>
        <dbReference type="Proteomes" id="UP001152320"/>
    </source>
</evidence>
<keyword evidence="4" id="KW-0812">Transmembrane</keyword>
<evidence type="ECO:0000256" key="8">
    <source>
        <dbReference type="ARBA" id="ARBA00023136"/>
    </source>
</evidence>
<gene>
    <name evidence="10" type="ORF">HOLleu_18017</name>
</gene>
<comment type="similarity">
    <text evidence="2">Belongs to the sulfotransferase 3 family.</text>
</comment>
<dbReference type="Proteomes" id="UP001152320">
    <property type="component" value="Chromosome 8"/>
</dbReference>
<dbReference type="OrthoDB" id="10019582at2759"/>
<evidence type="ECO:0000256" key="2">
    <source>
        <dbReference type="ARBA" id="ARBA00010569"/>
    </source>
</evidence>
<dbReference type="Pfam" id="PF03567">
    <property type="entry name" value="Sulfotransfer_2"/>
    <property type="match status" value="1"/>
</dbReference>
<evidence type="ECO:0000256" key="7">
    <source>
        <dbReference type="ARBA" id="ARBA00023034"/>
    </source>
</evidence>
<evidence type="ECO:0000256" key="1">
    <source>
        <dbReference type="ARBA" id="ARBA00004323"/>
    </source>
</evidence>
<organism evidence="10 11">
    <name type="scientific">Holothuria leucospilota</name>
    <name type="common">Black long sea cucumber</name>
    <name type="synonym">Mertensiothuria leucospilota</name>
    <dbReference type="NCBI Taxonomy" id="206669"/>
    <lineage>
        <taxon>Eukaryota</taxon>
        <taxon>Metazoa</taxon>
        <taxon>Echinodermata</taxon>
        <taxon>Eleutherozoa</taxon>
        <taxon>Echinozoa</taxon>
        <taxon>Holothuroidea</taxon>
        <taxon>Aspidochirotacea</taxon>
        <taxon>Aspidochirotida</taxon>
        <taxon>Holothuriidae</taxon>
        <taxon>Holothuria</taxon>
    </lineage>
</organism>
<dbReference type="PANTHER" id="PTHR12129">
    <property type="entry name" value="HEPARAN SULFATE 2-O-SULFOTRANSFERASE"/>
    <property type="match status" value="1"/>
</dbReference>
<evidence type="ECO:0000256" key="6">
    <source>
        <dbReference type="ARBA" id="ARBA00022989"/>
    </source>
</evidence>
<dbReference type="AlphaFoldDB" id="A0A9Q1C273"/>
<dbReference type="GO" id="GO:0000139">
    <property type="term" value="C:Golgi membrane"/>
    <property type="evidence" value="ECO:0007669"/>
    <property type="project" value="UniProtKB-SubCell"/>
</dbReference>
<evidence type="ECO:0000256" key="3">
    <source>
        <dbReference type="ARBA" id="ARBA00022679"/>
    </source>
</evidence>
<keyword evidence="6" id="KW-1133">Transmembrane helix</keyword>
<keyword evidence="5" id="KW-0735">Signal-anchor</keyword>